<proteinExistence type="inferred from homology"/>
<evidence type="ECO:0000256" key="6">
    <source>
        <dbReference type="ARBA" id="ARBA00023002"/>
    </source>
</evidence>
<evidence type="ECO:0000256" key="7">
    <source>
        <dbReference type="ARBA" id="ARBA00023125"/>
    </source>
</evidence>
<feature type="region of interest" description="Disordered" evidence="15">
    <location>
        <begin position="556"/>
        <end position="597"/>
    </location>
</feature>
<dbReference type="Pfam" id="PF00076">
    <property type="entry name" value="RRM_1"/>
    <property type="match status" value="3"/>
</dbReference>
<dbReference type="CDD" id="cd18809">
    <property type="entry name" value="SF1_C_RecD"/>
    <property type="match status" value="1"/>
</dbReference>
<evidence type="ECO:0000256" key="1">
    <source>
        <dbReference type="ARBA" id="ARBA00022741"/>
    </source>
</evidence>
<evidence type="ECO:0000256" key="3">
    <source>
        <dbReference type="ARBA" id="ARBA00022801"/>
    </source>
</evidence>
<evidence type="ECO:0000256" key="13">
    <source>
        <dbReference type="HAMAP-Rule" id="MF_03176"/>
    </source>
</evidence>
<dbReference type="InterPro" id="IPR010285">
    <property type="entry name" value="DNA_helicase_pif1-like_DEAD"/>
</dbReference>
<dbReference type="Gene3D" id="3.30.70.330">
    <property type="match status" value="3"/>
</dbReference>
<dbReference type="CDD" id="cd12296">
    <property type="entry name" value="RRM1_Prp24"/>
    <property type="match status" value="1"/>
</dbReference>
<comment type="function">
    <text evidence="13">DNA-dependent ATPase and 5'-3' DNA helicase required for the maintenance of both mitochondrial and nuclear genome stability.</text>
</comment>
<dbReference type="Pfam" id="PF25137">
    <property type="entry name" value="ADH_Fe_C"/>
    <property type="match status" value="1"/>
</dbReference>
<evidence type="ECO:0000256" key="11">
    <source>
        <dbReference type="ARBA" id="ARBA00023235"/>
    </source>
</evidence>
<dbReference type="InterPro" id="IPR049163">
    <property type="entry name" value="Pif1-like_2B_dom"/>
</dbReference>
<evidence type="ECO:0000313" key="17">
    <source>
        <dbReference type="EMBL" id="GAT46105.1"/>
    </source>
</evidence>
<feature type="binding site" evidence="13">
    <location>
        <begin position="1471"/>
        <end position="1478"/>
    </location>
    <ligand>
        <name>ATP</name>
        <dbReference type="ChEBI" id="CHEBI:30616"/>
    </ligand>
</feature>
<dbReference type="Pfam" id="PF05970">
    <property type="entry name" value="PIF1"/>
    <property type="match status" value="1"/>
</dbReference>
<dbReference type="Gene3D" id="3.40.50.300">
    <property type="entry name" value="P-loop containing nucleotide triphosphate hydrolases"/>
    <property type="match status" value="1"/>
</dbReference>
<dbReference type="SUPFAM" id="SSF54928">
    <property type="entry name" value="RNA-binding domain, RBD"/>
    <property type="match status" value="3"/>
</dbReference>
<dbReference type="SUPFAM" id="SSF56796">
    <property type="entry name" value="Dehydroquinate synthase-like"/>
    <property type="match status" value="1"/>
</dbReference>
<dbReference type="CDD" id="cd00590">
    <property type="entry name" value="RRM_SF"/>
    <property type="match status" value="1"/>
</dbReference>
<dbReference type="EMBL" id="DF842145">
    <property type="protein sequence ID" value="GAT46105.1"/>
    <property type="molecule type" value="Genomic_DNA"/>
</dbReference>
<organism evidence="17 18">
    <name type="scientific">Mycena chlorophos</name>
    <name type="common">Agaric fungus</name>
    <name type="synonym">Agaricus chlorophos</name>
    <dbReference type="NCBI Taxonomy" id="658473"/>
    <lineage>
        <taxon>Eukaryota</taxon>
        <taxon>Fungi</taxon>
        <taxon>Dikarya</taxon>
        <taxon>Basidiomycota</taxon>
        <taxon>Agaricomycotina</taxon>
        <taxon>Agaricomycetes</taxon>
        <taxon>Agaricomycetidae</taxon>
        <taxon>Agaricales</taxon>
        <taxon>Marasmiineae</taxon>
        <taxon>Mycenaceae</taxon>
        <taxon>Mycena</taxon>
    </lineage>
</organism>
<evidence type="ECO:0000256" key="10">
    <source>
        <dbReference type="ARBA" id="ARBA00023204"/>
    </source>
</evidence>
<dbReference type="Pfam" id="PF00465">
    <property type="entry name" value="Fe-ADH"/>
    <property type="match status" value="1"/>
</dbReference>
<feature type="domain" description="RRM" evidence="16">
    <location>
        <begin position="680"/>
        <end position="757"/>
    </location>
</feature>
<evidence type="ECO:0000313" key="18">
    <source>
        <dbReference type="Proteomes" id="UP000815677"/>
    </source>
</evidence>
<feature type="region of interest" description="Disordered" evidence="15">
    <location>
        <begin position="1362"/>
        <end position="1425"/>
    </location>
</feature>
<dbReference type="PANTHER" id="PTHR47642">
    <property type="entry name" value="ATP-DEPENDENT DNA HELICASE"/>
    <property type="match status" value="1"/>
</dbReference>
<feature type="region of interest" description="Disordered" evidence="15">
    <location>
        <begin position="1953"/>
        <end position="1997"/>
    </location>
</feature>
<dbReference type="HAMAP" id="MF_03176">
    <property type="entry name" value="PIF1"/>
    <property type="match status" value="1"/>
</dbReference>
<sequence>MDEAKSLEALSAVLTDIESKPYEHTLHATHIRLTQSLQQDPLAAIDLMTSFLAAPEEVWMARIRPLEASIDVTSAESVEELLAVYERAEQDYLSLPILKKHADFIISCFAHYKEAPRPDGLPEGRFTVPWTRDALTEIVTAASWHLSSNEVWNRLLEWEVEELDVVPEADKAEAVTRVERFILTRLAQPHAKLDDVAQAYSSFTTKYKPADAYESLLVAASKVRGKAAKAFQKRDRFESALAQAPTLENYTQYIASERRAKNADWPILRTLFERAIAEAATRRFAGEDGVEAQLTTFWIGYCDTARILGVGAEEEVAIFSRAVRSVAASGELWARYLRCLERAGETTVAEVYDRALGTNLLQSNVDELVPVVLARGGYEKRLFDASEGDEDRFVTLVATLEAGVELVRKASPTGDPRLRVEKFLAAVYTSANMEDSAIETFHTSAKRNKSSYNAWIVYTDALIRHGQYKQARKTFVDLHAKNLDWPEAVWEAWLAFEHLHGSVTEIEACGDKIEKAQYVVNTRRAKDAEKQAAQYAAMQMASVPVEQVPVPQVESMTAMDVDSVAPSGPRGTKRRAEDHPSPEEEGGNKKAKLSKTAPLKRDRENCTVFVADLPTDVSEDDLVGLFKDCGEVREVKIQNLSGPVVATVEMSDRESIPAALTKDKKRIRGHEIAVHLAWKSTLYVANYPESTDDAGLRALFSKYGTLFDVRWPSKKFKETRRFAYVQFTSPAAAQQALELHGREIEPGLPLTVLISNPERKKARTDQDANERELYVAGLNKHTTKADLEQLFKAYGALKDVRLATDNNGQCKGFAFVEFEDQSSAQAALEANNQELKSRRISVTVADSRVRGKNRAEPESGLGKKADVRSRSIRVRNLPAGTQEGLLQQTLEKLARVKRVEVFADLNEALVELENPAEVGKVMLRTEPVEFGGNVLALAEEMPTKKDGGAFVPRVAKPRAGLGHKKAVAAARASGSAVPAAAAAASSSSAASSSKGKGQDDFRKLLASSAMGSYGWIDTVKSIAYGPGVLKTALPQQMQLLGVRKALIISGRSVSKTEAYRKLEAILNEHGAFGGIFTEIGEHSPVAGINASVKLLEETGADFVISFGGGSPVDAAKVARYRLMEKTGAASPIPQIAIPTTLSAAEYQIGAGYTNEEGVKVAVSHPELVPAGIILDAELTLETPTRLWVSTGIRAVDHCVENLYREGVSPPAKILCYAALADFFKYLPISQADPTNLEARHKLQLASWMSLWPAKRDRYSALGLSHSLGHKLGAAYSIPHGITSCLTLGPVVAFKARHASAEDKEALARCLFYLAEPSTGSVDGDVLKLSALINGLVEKLGLKSTLILEVEVEDQVTATGSRVLTSTSAATRPTQASRHPRTPSRQERVPEFTTASSMLGKKRKSEGDAGASKRPAKQPRRTLDSFFSPQVRVLAPPSSAQDDDRRMVSLNSEQTAILRQVVNEGKNVFFTGSAGTGKSLLLRAIITALKKKHGKTNDSVSVTASTGMAASNIGGMTLHAWGAISPTPTNFELQVSCIRKCRPALQRWQKTKVLIIDEVSMVDGPLFTRIAKLAETLRKSDAPFGGIQLVITGDFFQLPPVSKNGSAVFAFESDEWRRCIHHTLSLSQVFRQKDDEFATLLNELRLGNITPAASATFRSLSRPLPPDPAGILPTELFPMRTEVDRANSLRLSCLPDPKHTFASRDSGTAPDEKRGKLLESMMAPHELVLKKDAQVMLIKNLDERLVNGSVGKVIGFYRVGDVRGGAGNGHGAGAKNGTATAPVRNVIMLDGRPAPKVESVKVGVLTPSSKANVPVELESKPRLKLEKDVKPKSATAVPKDAELYPLVEFPALDGSETEVVLLVRDEFRIEDSQGKVLARRMQVPLILAWAISIHKSQGQTIRRVKIDLGRVFEKGQSYVALSRAASMSGLQVLRFDANKVKAHPKVIAWSKTLETSCEQPQTDSGSEPQPQPNAEASSSSLPAEKEEEETLSLSLEES</sequence>
<dbReference type="EC" id="5.6.2.3" evidence="13"/>
<dbReference type="PANTHER" id="PTHR47642:SF5">
    <property type="entry name" value="ATP-DEPENDENT DNA HELICASE"/>
    <property type="match status" value="1"/>
</dbReference>
<dbReference type="PROSITE" id="PS50102">
    <property type="entry name" value="RRM"/>
    <property type="match status" value="3"/>
</dbReference>
<keyword evidence="9 13" id="KW-0233">DNA recombination</keyword>
<name>A0ABQ0L4N8_MYCCL</name>
<dbReference type="InterPro" id="IPR027417">
    <property type="entry name" value="P-loop_NTPase"/>
</dbReference>
<dbReference type="Proteomes" id="UP000815677">
    <property type="component" value="Unassembled WGS sequence"/>
</dbReference>
<feature type="domain" description="RRM" evidence="16">
    <location>
        <begin position="606"/>
        <end position="679"/>
    </location>
</feature>
<comment type="similarity">
    <text evidence="13">Belongs to the helicase family. PIF1 subfamily.</text>
</comment>
<dbReference type="Gene3D" id="1.25.40.10">
    <property type="entry name" value="Tetratricopeptide repeat domain"/>
    <property type="match status" value="2"/>
</dbReference>
<dbReference type="SUPFAM" id="SSF52540">
    <property type="entry name" value="P-loop containing nucleoside triphosphate hydrolases"/>
    <property type="match status" value="2"/>
</dbReference>
<dbReference type="CDD" id="cd18037">
    <property type="entry name" value="DEXSc_Pif1_like"/>
    <property type="match status" value="1"/>
</dbReference>
<dbReference type="SMART" id="SM00360">
    <property type="entry name" value="RRM"/>
    <property type="match status" value="4"/>
</dbReference>
<keyword evidence="4 13" id="KW-0347">Helicase</keyword>
<accession>A0ABQ0L4N8</accession>
<dbReference type="Pfam" id="PF21530">
    <property type="entry name" value="Pif1_2B_dom"/>
    <property type="match status" value="1"/>
</dbReference>
<comment type="subcellular location">
    <subcellularLocation>
        <location evidence="13">Nucleus</location>
    </subcellularLocation>
    <subcellularLocation>
        <location evidence="13">Mitochondrion</location>
    </subcellularLocation>
</comment>
<dbReference type="CDD" id="cd08192">
    <property type="entry name" value="MAR-like"/>
    <property type="match status" value="1"/>
</dbReference>
<dbReference type="InterPro" id="IPR001670">
    <property type="entry name" value="ADH_Fe/GldA"/>
</dbReference>
<feature type="compositionally biased region" description="Polar residues" evidence="15">
    <location>
        <begin position="1953"/>
        <end position="1967"/>
    </location>
</feature>
<evidence type="ECO:0000256" key="8">
    <source>
        <dbReference type="ARBA" id="ARBA00023128"/>
    </source>
</evidence>
<dbReference type="PROSITE" id="PS00060">
    <property type="entry name" value="ADH_IRON_2"/>
    <property type="match status" value="1"/>
</dbReference>
<keyword evidence="3 13" id="KW-0378">Hydrolase</keyword>
<dbReference type="InterPro" id="IPR000504">
    <property type="entry name" value="RRM_dom"/>
</dbReference>
<feature type="DNA-binding region" evidence="13">
    <location>
        <begin position="1915"/>
        <end position="1934"/>
    </location>
</feature>
<dbReference type="InterPro" id="IPR018211">
    <property type="entry name" value="ADH_Fe_CS"/>
</dbReference>
<protein>
    <recommendedName>
        <fullName evidence="13">ATP-dependent DNA helicase PIF1</fullName>
        <ecNumber evidence="13">5.6.2.3</ecNumber>
    </recommendedName>
    <alternativeName>
        <fullName evidence="13">DNA 5'-3' helicase PIF1</fullName>
    </alternativeName>
    <alternativeName>
        <fullName evidence="13">DNA repair and recombination helicase PIF1</fullName>
    </alternativeName>
</protein>
<dbReference type="SUPFAM" id="SSF48452">
    <property type="entry name" value="TPR-like"/>
    <property type="match status" value="1"/>
</dbReference>
<dbReference type="InterPro" id="IPR051055">
    <property type="entry name" value="PIF1_helicase"/>
</dbReference>
<dbReference type="InterPro" id="IPR011990">
    <property type="entry name" value="TPR-like_helical_dom_sf"/>
</dbReference>
<evidence type="ECO:0000256" key="2">
    <source>
        <dbReference type="ARBA" id="ARBA00022763"/>
    </source>
</evidence>
<comment type="catalytic activity">
    <reaction evidence="13">
        <text>ATP + H2O = ADP + phosphate + H(+)</text>
        <dbReference type="Rhea" id="RHEA:13065"/>
        <dbReference type="ChEBI" id="CHEBI:15377"/>
        <dbReference type="ChEBI" id="CHEBI:15378"/>
        <dbReference type="ChEBI" id="CHEBI:30616"/>
        <dbReference type="ChEBI" id="CHEBI:43474"/>
        <dbReference type="ChEBI" id="CHEBI:456216"/>
        <dbReference type="EC" id="5.6.2.3"/>
    </reaction>
</comment>
<feature type="compositionally biased region" description="Acidic residues" evidence="15">
    <location>
        <begin position="1984"/>
        <end position="1997"/>
    </location>
</feature>
<keyword evidence="11 13" id="KW-0413">Isomerase</keyword>
<dbReference type="InterPro" id="IPR003593">
    <property type="entry name" value="AAA+_ATPase"/>
</dbReference>
<feature type="domain" description="RRM" evidence="16">
    <location>
        <begin position="771"/>
        <end position="847"/>
    </location>
</feature>
<dbReference type="InterPro" id="IPR048293">
    <property type="entry name" value="PIF1_RRM3_pfh1"/>
</dbReference>
<evidence type="ECO:0000256" key="12">
    <source>
        <dbReference type="ARBA" id="ARBA00023242"/>
    </source>
</evidence>
<keyword evidence="7 13" id="KW-0238">DNA-binding</keyword>
<dbReference type="SMART" id="SM00382">
    <property type="entry name" value="AAA"/>
    <property type="match status" value="1"/>
</dbReference>
<dbReference type="Gene3D" id="3.40.50.1970">
    <property type="match status" value="1"/>
</dbReference>
<reference evidence="17" key="1">
    <citation type="submission" date="2014-09" db="EMBL/GenBank/DDBJ databases">
        <title>Genome sequence of the luminous mushroom Mycena chlorophos for searching fungal bioluminescence genes.</title>
        <authorList>
            <person name="Tanaka Y."/>
            <person name="Kasuga D."/>
            <person name="Oba Y."/>
            <person name="Hase S."/>
            <person name="Sato K."/>
            <person name="Oba Y."/>
            <person name="Sakakibara Y."/>
        </authorList>
    </citation>
    <scope>NUCLEOTIDE SEQUENCE</scope>
</reference>
<keyword evidence="1 13" id="KW-0547">Nucleotide-binding</keyword>
<dbReference type="InterPro" id="IPR035979">
    <property type="entry name" value="RBD_domain_sf"/>
</dbReference>
<evidence type="ECO:0000256" key="9">
    <source>
        <dbReference type="ARBA" id="ARBA00023172"/>
    </source>
</evidence>
<gene>
    <name evidence="13" type="primary">PIF1</name>
    <name evidence="17" type="ORF">MCHLO_03645</name>
</gene>
<comment type="cofactor">
    <cofactor evidence="13">
        <name>Mg(2+)</name>
        <dbReference type="ChEBI" id="CHEBI:18420"/>
    </cofactor>
</comment>
<dbReference type="InterPro" id="IPR012677">
    <property type="entry name" value="Nucleotide-bd_a/b_plait_sf"/>
</dbReference>
<dbReference type="Gene3D" id="1.20.1090.10">
    <property type="entry name" value="Dehydroquinate synthase-like - alpha domain"/>
    <property type="match status" value="1"/>
</dbReference>
<feature type="compositionally biased region" description="Polar residues" evidence="15">
    <location>
        <begin position="1362"/>
        <end position="1376"/>
    </location>
</feature>
<dbReference type="InterPro" id="IPR034397">
    <property type="entry name" value="Prp24_RRM1"/>
</dbReference>
<comment type="subunit">
    <text evidence="13">Monomer.</text>
</comment>
<keyword evidence="14" id="KW-0694">RNA-binding</keyword>
<evidence type="ECO:0000259" key="16">
    <source>
        <dbReference type="PROSITE" id="PS50102"/>
    </source>
</evidence>
<evidence type="ECO:0000256" key="14">
    <source>
        <dbReference type="PROSITE-ProRule" id="PRU00176"/>
    </source>
</evidence>
<keyword evidence="12 13" id="KW-0539">Nucleus</keyword>
<evidence type="ECO:0000256" key="5">
    <source>
        <dbReference type="ARBA" id="ARBA00022840"/>
    </source>
</evidence>
<keyword evidence="8 13" id="KW-0496">Mitochondrion</keyword>
<evidence type="ECO:0000256" key="15">
    <source>
        <dbReference type="SAM" id="MobiDB-lite"/>
    </source>
</evidence>
<feature type="compositionally biased region" description="Basic and acidic residues" evidence="15">
    <location>
        <begin position="574"/>
        <end position="588"/>
    </location>
</feature>
<keyword evidence="10 13" id="KW-0234">DNA repair</keyword>
<keyword evidence="18" id="KW-1185">Reference proteome</keyword>
<keyword evidence="5 13" id="KW-0067">ATP-binding</keyword>
<keyword evidence="2 13" id="KW-0227">DNA damage</keyword>
<dbReference type="InterPro" id="IPR056798">
    <property type="entry name" value="ADH_Fe_C"/>
</dbReference>
<evidence type="ECO:0000256" key="4">
    <source>
        <dbReference type="ARBA" id="ARBA00022806"/>
    </source>
</evidence>
<keyword evidence="6" id="KW-0560">Oxidoreductase</keyword>